<dbReference type="GO" id="GO:0009252">
    <property type="term" value="P:peptidoglycan biosynthetic process"/>
    <property type="evidence" value="ECO:0007669"/>
    <property type="project" value="UniProtKB-UniRule"/>
</dbReference>
<keyword evidence="8 9" id="KW-0131">Cell cycle</keyword>
<evidence type="ECO:0000259" key="10">
    <source>
        <dbReference type="Pfam" id="PF08245"/>
    </source>
</evidence>
<feature type="binding site" evidence="9">
    <location>
        <begin position="153"/>
        <end position="159"/>
    </location>
    <ligand>
        <name>ATP</name>
        <dbReference type="ChEBI" id="CHEBI:30616"/>
    </ligand>
</feature>
<feature type="domain" description="Mur ligase central" evidence="10">
    <location>
        <begin position="151"/>
        <end position="314"/>
    </location>
</feature>
<dbReference type="Proteomes" id="UP000325372">
    <property type="component" value="Unassembled WGS sequence"/>
</dbReference>
<dbReference type="SUPFAM" id="SSF53623">
    <property type="entry name" value="MurD-like peptide ligases, catalytic domain"/>
    <property type="match status" value="1"/>
</dbReference>
<comment type="caution">
    <text evidence="11">The sequence shown here is derived from an EMBL/GenBank/DDBJ whole genome shotgun (WGS) entry which is preliminary data.</text>
</comment>
<dbReference type="Gene3D" id="3.40.50.720">
    <property type="entry name" value="NAD(P)-binding Rossmann-like Domain"/>
    <property type="match status" value="1"/>
</dbReference>
<name>A0A5N0TJA3_9GAMM</name>
<evidence type="ECO:0000256" key="3">
    <source>
        <dbReference type="ARBA" id="ARBA00022490"/>
    </source>
</evidence>
<evidence type="ECO:0000256" key="9">
    <source>
        <dbReference type="HAMAP-Rule" id="MF_00639"/>
    </source>
</evidence>
<dbReference type="GO" id="GO:0005524">
    <property type="term" value="F:ATP binding"/>
    <property type="evidence" value="ECO:0007669"/>
    <property type="project" value="UniProtKB-UniRule"/>
</dbReference>
<sequence length="483" mass="51213">MWKRVTTRWKRCWHGVARITYPRTWPRVSVSDPPLTLDRLGALDVGLVGVGREGRATWARFVERHPGRPLTLYTEHAPEPAFIEQLRPGLDRLVCGPMPSRELCRHDILVRSPGVSPYRGALGEAVAAGSRTTSASSLWFAEHGGDRVIAVTGTKGKSTTTALVATLLRAAGHAVTMAGNIGRPLFDLDPGHDGWVVLELSSYQLCDLEGAPAYGVLLNLSDEHLDWHGGAARYRADKLRLAGLVRPGGLVANGADTALRAALAGHDDVHWFNVDHADRVGQAGVELLGGGLLQPTAALPGRHNLANLAAAVAVTRLAGVPPPDPQSALESFQGLPHRLQRLGESGDGLAFVDDSLSTTPVATLAALQALAGQAVTLLVGGLDRGLDWRPFVAPIAETAPHAVIGLPDSGEQLVELLVAGGLQCPGGLHVSRDMADALDIARAVSRRPGLVVLSPGAPSFPRYRDYIERAEDFARHAGLVLPA</sequence>
<gene>
    <name evidence="9 11" type="primary">murD</name>
    <name evidence="11" type="ORF">F3N42_03255</name>
</gene>
<evidence type="ECO:0000256" key="8">
    <source>
        <dbReference type="ARBA" id="ARBA00023306"/>
    </source>
</evidence>
<dbReference type="InterPro" id="IPR036565">
    <property type="entry name" value="Mur-like_cat_sf"/>
</dbReference>
<dbReference type="PANTHER" id="PTHR43692:SF1">
    <property type="entry name" value="UDP-N-ACETYLMURAMOYLALANINE--D-GLUTAMATE LIGASE"/>
    <property type="match status" value="1"/>
</dbReference>
<dbReference type="Gene3D" id="3.90.190.20">
    <property type="entry name" value="Mur ligase, C-terminal domain"/>
    <property type="match status" value="1"/>
</dbReference>
<comment type="function">
    <text evidence="9">Cell wall formation. Catalyzes the addition of glutamate to the nucleotide precursor UDP-N-acetylmuramoyl-L-alanine (UMA).</text>
</comment>
<dbReference type="Pfam" id="PF08245">
    <property type="entry name" value="Mur_ligase_M"/>
    <property type="match status" value="1"/>
</dbReference>
<keyword evidence="9" id="KW-0961">Cell wall biogenesis/degradation</keyword>
<comment type="pathway">
    <text evidence="2 9">Cell wall biogenesis; peptidoglycan biosynthesis.</text>
</comment>
<dbReference type="GO" id="GO:0008764">
    <property type="term" value="F:UDP-N-acetylmuramoylalanine-D-glutamate ligase activity"/>
    <property type="evidence" value="ECO:0007669"/>
    <property type="project" value="UniProtKB-UniRule"/>
</dbReference>
<reference evidence="11 12" key="1">
    <citation type="submission" date="2019-09" db="EMBL/GenBank/DDBJ databases">
        <title>Wenzhouxiangella sp. Genome sequencing and assembly.</title>
        <authorList>
            <person name="Zhang R."/>
        </authorList>
    </citation>
    <scope>NUCLEOTIDE SEQUENCE [LARGE SCALE GENOMIC DNA]</scope>
    <source>
        <strain evidence="11 12">W260</strain>
    </source>
</reference>
<accession>A0A5N0TJA3</accession>
<dbReference type="NCBIfam" id="TIGR01087">
    <property type="entry name" value="murD"/>
    <property type="match status" value="1"/>
</dbReference>
<dbReference type="SUPFAM" id="SSF53244">
    <property type="entry name" value="MurD-like peptide ligases, peptide-binding domain"/>
    <property type="match status" value="1"/>
</dbReference>
<keyword evidence="7 9" id="KW-0067">ATP-binding</keyword>
<keyword evidence="5 9" id="KW-0132">Cell division</keyword>
<dbReference type="PANTHER" id="PTHR43692">
    <property type="entry name" value="UDP-N-ACETYLMURAMOYLALANINE--D-GLUTAMATE LIGASE"/>
    <property type="match status" value="1"/>
</dbReference>
<protein>
    <recommendedName>
        <fullName evidence="9">UDP-N-acetylmuramoylalanine--D-glutamate ligase</fullName>
        <ecNumber evidence="9">6.3.2.9</ecNumber>
    </recommendedName>
    <alternativeName>
        <fullName evidence="9">D-glutamic acid-adding enzyme</fullName>
    </alternativeName>
    <alternativeName>
        <fullName evidence="9">UDP-N-acetylmuramoyl-L-alanyl-D-glutamate synthetase</fullName>
    </alternativeName>
</protein>
<keyword evidence="6 9" id="KW-0547">Nucleotide-binding</keyword>
<evidence type="ECO:0000256" key="1">
    <source>
        <dbReference type="ARBA" id="ARBA00004496"/>
    </source>
</evidence>
<dbReference type="GO" id="GO:0051301">
    <property type="term" value="P:cell division"/>
    <property type="evidence" value="ECO:0007669"/>
    <property type="project" value="UniProtKB-KW"/>
</dbReference>
<dbReference type="InterPro" id="IPR018109">
    <property type="entry name" value="Folylpolyglutamate_synth_CS"/>
</dbReference>
<dbReference type="InterPro" id="IPR005762">
    <property type="entry name" value="MurD"/>
</dbReference>
<dbReference type="InterPro" id="IPR036615">
    <property type="entry name" value="Mur_ligase_C_dom_sf"/>
</dbReference>
<organism evidence="11 12">
    <name type="scientific">Marinihelvus fidelis</name>
    <dbReference type="NCBI Taxonomy" id="2613842"/>
    <lineage>
        <taxon>Bacteria</taxon>
        <taxon>Pseudomonadati</taxon>
        <taxon>Pseudomonadota</taxon>
        <taxon>Gammaproteobacteria</taxon>
        <taxon>Chromatiales</taxon>
        <taxon>Wenzhouxiangellaceae</taxon>
        <taxon>Marinihelvus</taxon>
    </lineage>
</organism>
<comment type="similarity">
    <text evidence="9">Belongs to the MurCDEF family.</text>
</comment>
<comment type="catalytic activity">
    <reaction evidence="9">
        <text>UDP-N-acetyl-alpha-D-muramoyl-L-alanine + D-glutamate + ATP = UDP-N-acetyl-alpha-D-muramoyl-L-alanyl-D-glutamate + ADP + phosphate + H(+)</text>
        <dbReference type="Rhea" id="RHEA:16429"/>
        <dbReference type="ChEBI" id="CHEBI:15378"/>
        <dbReference type="ChEBI" id="CHEBI:29986"/>
        <dbReference type="ChEBI" id="CHEBI:30616"/>
        <dbReference type="ChEBI" id="CHEBI:43474"/>
        <dbReference type="ChEBI" id="CHEBI:83898"/>
        <dbReference type="ChEBI" id="CHEBI:83900"/>
        <dbReference type="ChEBI" id="CHEBI:456216"/>
        <dbReference type="EC" id="6.3.2.9"/>
    </reaction>
</comment>
<dbReference type="Gene3D" id="3.40.1190.10">
    <property type="entry name" value="Mur-like, catalytic domain"/>
    <property type="match status" value="1"/>
</dbReference>
<dbReference type="GO" id="GO:0008360">
    <property type="term" value="P:regulation of cell shape"/>
    <property type="evidence" value="ECO:0007669"/>
    <property type="project" value="UniProtKB-KW"/>
</dbReference>
<keyword evidence="12" id="KW-1185">Reference proteome</keyword>
<dbReference type="GO" id="GO:0071555">
    <property type="term" value="P:cell wall organization"/>
    <property type="evidence" value="ECO:0007669"/>
    <property type="project" value="UniProtKB-KW"/>
</dbReference>
<proteinExistence type="inferred from homology"/>
<dbReference type="AlphaFoldDB" id="A0A5N0TJA3"/>
<dbReference type="InterPro" id="IPR013221">
    <property type="entry name" value="Mur_ligase_cen"/>
</dbReference>
<dbReference type="HAMAP" id="MF_00639">
    <property type="entry name" value="MurD"/>
    <property type="match status" value="1"/>
</dbReference>
<keyword evidence="9" id="KW-0133">Cell shape</keyword>
<dbReference type="EMBL" id="VYXP01000002">
    <property type="protein sequence ID" value="KAA9133379.1"/>
    <property type="molecule type" value="Genomic_DNA"/>
</dbReference>
<keyword evidence="3 9" id="KW-0963">Cytoplasm</keyword>
<comment type="subcellular location">
    <subcellularLocation>
        <location evidence="1 9">Cytoplasm</location>
    </subcellularLocation>
</comment>
<keyword evidence="4 9" id="KW-0436">Ligase</keyword>
<dbReference type="GO" id="GO:0005737">
    <property type="term" value="C:cytoplasm"/>
    <property type="evidence" value="ECO:0007669"/>
    <property type="project" value="UniProtKB-SubCell"/>
</dbReference>
<dbReference type="EC" id="6.3.2.9" evidence="9"/>
<evidence type="ECO:0000313" key="11">
    <source>
        <dbReference type="EMBL" id="KAA9133379.1"/>
    </source>
</evidence>
<evidence type="ECO:0000256" key="6">
    <source>
        <dbReference type="ARBA" id="ARBA00022741"/>
    </source>
</evidence>
<dbReference type="PROSITE" id="PS01011">
    <property type="entry name" value="FOLYLPOLYGLU_SYNT_1"/>
    <property type="match status" value="1"/>
</dbReference>
<evidence type="ECO:0000256" key="5">
    <source>
        <dbReference type="ARBA" id="ARBA00022618"/>
    </source>
</evidence>
<evidence type="ECO:0000313" key="12">
    <source>
        <dbReference type="Proteomes" id="UP000325372"/>
    </source>
</evidence>
<evidence type="ECO:0000256" key="2">
    <source>
        <dbReference type="ARBA" id="ARBA00004752"/>
    </source>
</evidence>
<dbReference type="UniPathway" id="UPA00219"/>
<evidence type="ECO:0000256" key="4">
    <source>
        <dbReference type="ARBA" id="ARBA00022598"/>
    </source>
</evidence>
<evidence type="ECO:0000256" key="7">
    <source>
        <dbReference type="ARBA" id="ARBA00022840"/>
    </source>
</evidence>
<keyword evidence="9" id="KW-0573">Peptidoglycan synthesis</keyword>
<dbReference type="GO" id="GO:0004326">
    <property type="term" value="F:tetrahydrofolylpolyglutamate synthase activity"/>
    <property type="evidence" value="ECO:0007669"/>
    <property type="project" value="InterPro"/>
</dbReference>